<dbReference type="Pfam" id="PF01968">
    <property type="entry name" value="Hydantoinase_A"/>
    <property type="match status" value="1"/>
</dbReference>
<dbReference type="GO" id="GO:0016787">
    <property type="term" value="F:hydrolase activity"/>
    <property type="evidence" value="ECO:0007669"/>
    <property type="project" value="InterPro"/>
</dbReference>
<dbReference type="PANTHER" id="PTHR11365">
    <property type="entry name" value="5-OXOPROLINASE RELATED"/>
    <property type="match status" value="1"/>
</dbReference>
<dbReference type="SUPFAM" id="SSF53067">
    <property type="entry name" value="Actin-like ATPase domain"/>
    <property type="match status" value="1"/>
</dbReference>
<comment type="caution">
    <text evidence="3">The sequence shown here is derived from an EMBL/GenBank/DDBJ whole genome shotgun (WGS) entry which is preliminary data.</text>
</comment>
<dbReference type="EMBL" id="JARPXM010000001">
    <property type="protein sequence ID" value="MDT2536895.1"/>
    <property type="molecule type" value="Genomic_DNA"/>
</dbReference>
<gene>
    <name evidence="3" type="ORF">P7D78_02055</name>
</gene>
<evidence type="ECO:0000313" key="4">
    <source>
        <dbReference type="Proteomes" id="UP001249240"/>
    </source>
</evidence>
<dbReference type="Proteomes" id="UP001249240">
    <property type="component" value="Unassembled WGS sequence"/>
</dbReference>
<dbReference type="InterPro" id="IPR045079">
    <property type="entry name" value="Oxoprolinase-like"/>
</dbReference>
<reference evidence="3" key="1">
    <citation type="submission" date="2023-03" db="EMBL/GenBank/DDBJ databases">
        <authorList>
            <person name="Shen W."/>
            <person name="Cai J."/>
        </authorList>
    </citation>
    <scope>NUCLEOTIDE SEQUENCE</scope>
    <source>
        <strain evidence="3">B646-2</strain>
    </source>
</reference>
<feature type="domain" description="Hydantoinase A/oxoprolinase" evidence="1">
    <location>
        <begin position="191"/>
        <end position="356"/>
    </location>
</feature>
<dbReference type="InterPro" id="IPR008040">
    <property type="entry name" value="Hydant_A_N"/>
</dbReference>
<accession>A0AAW8SR24</accession>
<sequence>MYRLGIDVGGTNTDCAILDESLNCIGKIKSPTMEDVSQGINVAIRKILKETNIPTEKISVVMLGTTHCTNAIVQRKELSKIGIIRLAKPATTAVAPMVGWPEDLASQMIAQSFIASGGYEYNGDQIAEVDENEIREICQQMKGKVEAVAVIGVFSPVSNAQENQVAAIVQEEIGVPVTLSSEIGSVGLLERENASILNAALTETIAQMISGLKEALKNNDLEAAVYICQNDGTLMDLEKALNYPVLTIGCGPTNSIRGAAHLSSLTDALVVDVGGTTTDIGVLKNNFPRESSLATTIGGIRTNFRMPDVLSIGLGGGTLIHQEEPFRVGPDSLGYRILEESLSFGGKVLCTTDIAIANKTEHPVDGAISQKLDEALVFQAKEKIKELIEDAIDQMKTDSQEIPAILVGGGSIILPETMAGVSEVIIPDNYDAANAIGAALGEVAGEVNSVYSLEHHTQEEVVDIAIEAARQAAVTSGASQDTLKTVFVEVIPLAYLPKQAVNIKVKVAGKLSFSKATAMEKVRS</sequence>
<feature type="domain" description="Hydantoinase/oxoprolinase N-terminal" evidence="2">
    <location>
        <begin position="3"/>
        <end position="172"/>
    </location>
</feature>
<dbReference type="AlphaFoldDB" id="A0AAW8SR24"/>
<dbReference type="InterPro" id="IPR002821">
    <property type="entry name" value="Hydantoinase_A"/>
</dbReference>
<dbReference type="Gene3D" id="3.30.420.40">
    <property type="match status" value="1"/>
</dbReference>
<evidence type="ECO:0000259" key="2">
    <source>
        <dbReference type="Pfam" id="PF05378"/>
    </source>
</evidence>
<protein>
    <submittedName>
        <fullName evidence="3">Hydantoinase/oxoprolinase family protein</fullName>
    </submittedName>
</protein>
<dbReference type="RefSeq" id="WP_028021050.1">
    <property type="nucleotide sequence ID" value="NZ_CABLCA010000011.1"/>
</dbReference>
<dbReference type="PANTHER" id="PTHR11365:SF10">
    <property type="entry name" value="HYDANTOINASE_OXOPROLINASE"/>
    <property type="match status" value="1"/>
</dbReference>
<proteinExistence type="predicted"/>
<dbReference type="InterPro" id="IPR043129">
    <property type="entry name" value="ATPase_NBD"/>
</dbReference>
<organism evidence="3 4">
    <name type="scientific">Enterococcus raffinosus</name>
    <dbReference type="NCBI Taxonomy" id="71452"/>
    <lineage>
        <taxon>Bacteria</taxon>
        <taxon>Bacillati</taxon>
        <taxon>Bacillota</taxon>
        <taxon>Bacilli</taxon>
        <taxon>Lactobacillales</taxon>
        <taxon>Enterococcaceae</taxon>
        <taxon>Enterococcus</taxon>
    </lineage>
</organism>
<name>A0AAW8SR24_9ENTE</name>
<evidence type="ECO:0000313" key="3">
    <source>
        <dbReference type="EMBL" id="MDT2536895.1"/>
    </source>
</evidence>
<evidence type="ECO:0000259" key="1">
    <source>
        <dbReference type="Pfam" id="PF01968"/>
    </source>
</evidence>
<dbReference type="Pfam" id="PF05378">
    <property type="entry name" value="Hydant_A_N"/>
    <property type="match status" value="1"/>
</dbReference>